<name>A0A1Z5I8Z7_9LACO</name>
<keyword evidence="2 5" id="KW-0812">Transmembrane</keyword>
<organism evidence="7 8">
    <name type="scientific">Secundilactobacillus mixtipabuli</name>
    <dbReference type="NCBI Taxonomy" id="1435342"/>
    <lineage>
        <taxon>Bacteria</taxon>
        <taxon>Bacillati</taxon>
        <taxon>Bacillota</taxon>
        <taxon>Bacilli</taxon>
        <taxon>Lactobacillales</taxon>
        <taxon>Lactobacillaceae</taxon>
        <taxon>Secundilactobacillus</taxon>
    </lineage>
</organism>
<proteinExistence type="predicted"/>
<dbReference type="PANTHER" id="PTHR43077:SF10">
    <property type="entry name" value="TRANSPORT PERMEASE PROTEIN"/>
    <property type="match status" value="1"/>
</dbReference>
<dbReference type="GO" id="GO:0016020">
    <property type="term" value="C:membrane"/>
    <property type="evidence" value="ECO:0007669"/>
    <property type="project" value="UniProtKB-SubCell"/>
</dbReference>
<comment type="subcellular location">
    <subcellularLocation>
        <location evidence="1">Membrane</location>
        <topology evidence="1">Multi-pass membrane protein</topology>
    </subcellularLocation>
</comment>
<evidence type="ECO:0000313" key="7">
    <source>
        <dbReference type="EMBL" id="GAW98234.1"/>
    </source>
</evidence>
<dbReference type="OrthoDB" id="9811483at2"/>
<feature type="transmembrane region" description="Helical" evidence="5">
    <location>
        <begin position="672"/>
        <end position="692"/>
    </location>
</feature>
<dbReference type="NCBIfam" id="TIGR03062">
    <property type="entry name" value="pip_yhgE_Cterm"/>
    <property type="match status" value="1"/>
</dbReference>
<evidence type="ECO:0000313" key="8">
    <source>
        <dbReference type="Proteomes" id="UP000198374"/>
    </source>
</evidence>
<dbReference type="RefSeq" id="WP_089108069.1">
    <property type="nucleotide sequence ID" value="NZ_BCMF01000001.1"/>
</dbReference>
<accession>A0A1Z5I8Z7</accession>
<feature type="transmembrane region" description="Helical" evidence="5">
    <location>
        <begin position="587"/>
        <end position="612"/>
    </location>
</feature>
<evidence type="ECO:0000256" key="1">
    <source>
        <dbReference type="ARBA" id="ARBA00004141"/>
    </source>
</evidence>
<dbReference type="EMBL" id="BCMF01000001">
    <property type="protein sequence ID" value="GAW98234.1"/>
    <property type="molecule type" value="Genomic_DNA"/>
</dbReference>
<dbReference type="InterPro" id="IPR051328">
    <property type="entry name" value="T7SS_ABC-Transporter"/>
</dbReference>
<keyword evidence="3 5" id="KW-1133">Transmembrane helix</keyword>
<dbReference type="Gene3D" id="3.40.1710.10">
    <property type="entry name" value="abc type-2 transporter like domain"/>
    <property type="match status" value="1"/>
</dbReference>
<protein>
    <submittedName>
        <fullName evidence="7">YhgE/Pip domain-containing protein</fullName>
    </submittedName>
</protein>
<evidence type="ECO:0000259" key="6">
    <source>
        <dbReference type="Pfam" id="PF12698"/>
    </source>
</evidence>
<evidence type="ECO:0000256" key="5">
    <source>
        <dbReference type="SAM" id="Phobius"/>
    </source>
</evidence>
<feature type="transmembrane region" description="Helical" evidence="5">
    <location>
        <begin position="516"/>
        <end position="539"/>
    </location>
</feature>
<dbReference type="PANTHER" id="PTHR43077">
    <property type="entry name" value="TRANSPORT PERMEASE YVFS-RELATED"/>
    <property type="match status" value="1"/>
</dbReference>
<dbReference type="Proteomes" id="UP000198374">
    <property type="component" value="Unassembled WGS sequence"/>
</dbReference>
<feature type="transmembrane region" description="Helical" evidence="5">
    <location>
        <begin position="559"/>
        <end position="580"/>
    </location>
</feature>
<evidence type="ECO:0000256" key="4">
    <source>
        <dbReference type="ARBA" id="ARBA00023136"/>
    </source>
</evidence>
<sequence length="712" mass="78924">MLRNIFNLIKKDFHNIFHTQSIWVTLLAFALIPMLYAVLNIQVSWNPYSPKNTSRLQIAVVNNDEGASLKGQPLNVGNQITKQLHKNHDIHWIFTNDWSANNGLENGKYYAMIEIPDDFSSKLTTFATSDPQKPSIIYKSNEKLNPAATKIIGQAKNSLTDNIRQNFIKTASKTALQAANSAGATIATKKPEILQISSSLTDAINTINKTESTLNDVNQTNQKTRAALQTMKSDLPKISSQIDDLQSVVNNTKGLNNATQQLNQSLQSNLGSGINRLQTQGTRLQNSFNGLPSGHISSTTLRSTTSSATSLLNGINDSLSDTLRMLDIINNFVPNNRTNALISSVAKAKQSVDRQKALVSRLRGTHSTSKQQSLIRELQAGANTLNTALDTAYTNFNATTSPALNSLNNSLNANLNGNSQVVQSMRSVIPELRAMADAGSITASQTSDISSRLDKIKGKLQSLDKQMSFLNSKNLDALIKLLGTDPSLSSILSSPIKLQTKEVYPMKHFGWQVTPFYTVLALWVGMLLMSTILAWEYILPEDKNGLKRPNHLESYLGKLPLYLGMGFAQATFAWIGEILLGVRPEHWFLFLLAFYVASFTFAIIMFNLVFMLGNAGKVVIVLMMLVQLFGTGGMYPLEVVPKDLAAVAPFMPFTYAMQLFREVMTTPNWGVIGHDLLFLFFFVLFFTLIMPLRRVFEKVVYQMESDVEKAKL</sequence>
<dbReference type="InterPro" id="IPR017500">
    <property type="entry name" value="Phage_infect_YhgE_N"/>
</dbReference>
<dbReference type="InterPro" id="IPR013525">
    <property type="entry name" value="ABC2_TM"/>
</dbReference>
<evidence type="ECO:0000256" key="2">
    <source>
        <dbReference type="ARBA" id="ARBA00022692"/>
    </source>
</evidence>
<dbReference type="AlphaFoldDB" id="A0A1Z5I8Z7"/>
<comment type="caution">
    <text evidence="7">The sequence shown here is derived from an EMBL/GenBank/DDBJ whole genome shotgun (WGS) entry which is preliminary data.</text>
</comment>
<feature type="domain" description="ABC-2 type transporter transmembrane" evidence="6">
    <location>
        <begin position="22"/>
        <end position="689"/>
    </location>
</feature>
<evidence type="ECO:0000256" key="3">
    <source>
        <dbReference type="ARBA" id="ARBA00022989"/>
    </source>
</evidence>
<gene>
    <name evidence="7" type="ORF">IWT30_00178</name>
</gene>
<dbReference type="GO" id="GO:0140359">
    <property type="term" value="F:ABC-type transporter activity"/>
    <property type="evidence" value="ECO:0007669"/>
    <property type="project" value="InterPro"/>
</dbReference>
<feature type="transmembrane region" description="Helical" evidence="5">
    <location>
        <begin position="618"/>
        <end position="637"/>
    </location>
</feature>
<feature type="transmembrane region" description="Helical" evidence="5">
    <location>
        <begin position="20"/>
        <end position="39"/>
    </location>
</feature>
<keyword evidence="8" id="KW-1185">Reference proteome</keyword>
<dbReference type="Pfam" id="PF12698">
    <property type="entry name" value="ABC2_membrane_3"/>
    <property type="match status" value="1"/>
</dbReference>
<dbReference type="NCBIfam" id="TIGR03061">
    <property type="entry name" value="pip_yhgE_Nterm"/>
    <property type="match status" value="1"/>
</dbReference>
<reference evidence="7 8" key="1">
    <citation type="submission" date="2015-11" db="EMBL/GenBank/DDBJ databases">
        <title>Draft genome sequences of new species of the genus Lactobacillus isolated from orchardgrass silage.</title>
        <authorList>
            <person name="Tohno M."/>
            <person name="Tanizawa Y."/>
            <person name="Arita M."/>
        </authorList>
    </citation>
    <scope>NUCLEOTIDE SEQUENCE [LARGE SCALE GENOMIC DNA]</scope>
    <source>
        <strain evidence="7 8">IWT30</strain>
    </source>
</reference>
<keyword evidence="4 5" id="KW-0472">Membrane</keyword>
<dbReference type="InterPro" id="IPR017501">
    <property type="entry name" value="Phage_infect_YhgE_C"/>
</dbReference>